<dbReference type="PANTHER" id="PTHR33121">
    <property type="entry name" value="CYCLIC DI-GMP PHOSPHODIESTERASE PDEF"/>
    <property type="match status" value="1"/>
</dbReference>
<dbReference type="Pfam" id="PF09084">
    <property type="entry name" value="NMT1"/>
    <property type="match status" value="1"/>
</dbReference>
<dbReference type="Gene3D" id="3.40.190.10">
    <property type="entry name" value="Periplasmic binding protein-like II"/>
    <property type="match status" value="2"/>
</dbReference>
<comment type="caution">
    <text evidence="3">The sequence shown here is derived from an EMBL/GenBank/DDBJ whole genome shotgun (WGS) entry which is preliminary data.</text>
</comment>
<dbReference type="EMBL" id="JBHUHT010000008">
    <property type="protein sequence ID" value="MFD2095207.1"/>
    <property type="molecule type" value="Genomic_DNA"/>
</dbReference>
<protein>
    <submittedName>
        <fullName evidence="3">EAL domain-containing protein</fullName>
    </submittedName>
</protein>
<keyword evidence="1" id="KW-1133">Transmembrane helix</keyword>
<feature type="domain" description="EAL" evidence="2">
    <location>
        <begin position="350"/>
        <end position="617"/>
    </location>
</feature>
<dbReference type="InterPro" id="IPR015168">
    <property type="entry name" value="SsuA/THI5"/>
</dbReference>
<dbReference type="InterPro" id="IPR001633">
    <property type="entry name" value="EAL_dom"/>
</dbReference>
<keyword evidence="4" id="KW-1185">Reference proteome</keyword>
<evidence type="ECO:0000259" key="2">
    <source>
        <dbReference type="PROSITE" id="PS50883"/>
    </source>
</evidence>
<dbReference type="InterPro" id="IPR035919">
    <property type="entry name" value="EAL_sf"/>
</dbReference>
<reference evidence="4" key="1">
    <citation type="journal article" date="2019" name="Int. J. Syst. Evol. Microbiol.">
        <title>The Global Catalogue of Microorganisms (GCM) 10K type strain sequencing project: providing services to taxonomists for standard genome sequencing and annotation.</title>
        <authorList>
            <consortium name="The Broad Institute Genomics Platform"/>
            <consortium name="The Broad Institute Genome Sequencing Center for Infectious Disease"/>
            <person name="Wu L."/>
            <person name="Ma J."/>
        </authorList>
    </citation>
    <scope>NUCLEOTIDE SEQUENCE [LARGE SCALE GENOMIC DNA]</scope>
    <source>
        <strain evidence="4">CGMCC 1.10992</strain>
    </source>
</reference>
<dbReference type="SUPFAM" id="SSF141868">
    <property type="entry name" value="EAL domain-like"/>
    <property type="match status" value="1"/>
</dbReference>
<dbReference type="PANTHER" id="PTHR33121:SF70">
    <property type="entry name" value="SIGNALING PROTEIN YKOW"/>
    <property type="match status" value="1"/>
</dbReference>
<evidence type="ECO:0000313" key="3">
    <source>
        <dbReference type="EMBL" id="MFD2095207.1"/>
    </source>
</evidence>
<dbReference type="Pfam" id="PF00563">
    <property type="entry name" value="EAL"/>
    <property type="match status" value="1"/>
</dbReference>
<evidence type="ECO:0000256" key="1">
    <source>
        <dbReference type="SAM" id="Phobius"/>
    </source>
</evidence>
<dbReference type="SMART" id="SM00052">
    <property type="entry name" value="EAL"/>
    <property type="match status" value="1"/>
</dbReference>
<organism evidence="3 4">
    <name type="scientific">Corallincola platygyrae</name>
    <dbReference type="NCBI Taxonomy" id="1193278"/>
    <lineage>
        <taxon>Bacteria</taxon>
        <taxon>Pseudomonadati</taxon>
        <taxon>Pseudomonadota</taxon>
        <taxon>Gammaproteobacteria</taxon>
        <taxon>Alteromonadales</taxon>
        <taxon>Psychromonadaceae</taxon>
        <taxon>Corallincola</taxon>
    </lineage>
</organism>
<feature type="transmembrane region" description="Helical" evidence="1">
    <location>
        <begin position="318"/>
        <end position="338"/>
    </location>
</feature>
<accession>A0ABW4XJN9</accession>
<dbReference type="InterPro" id="IPR050706">
    <property type="entry name" value="Cyclic-di-GMP_PDE-like"/>
</dbReference>
<name>A0ABW4XJN9_9GAMM</name>
<dbReference type="PROSITE" id="PS50883">
    <property type="entry name" value="EAL"/>
    <property type="match status" value="1"/>
</dbReference>
<keyword evidence="1" id="KW-0812">Transmembrane</keyword>
<dbReference type="CDD" id="cd01948">
    <property type="entry name" value="EAL"/>
    <property type="match status" value="1"/>
</dbReference>
<dbReference type="Gene3D" id="3.20.20.450">
    <property type="entry name" value="EAL domain"/>
    <property type="match status" value="1"/>
</dbReference>
<keyword evidence="1" id="KW-0472">Membrane</keyword>
<dbReference type="RefSeq" id="WP_345338369.1">
    <property type="nucleotide sequence ID" value="NZ_BAABLI010000005.1"/>
</dbReference>
<evidence type="ECO:0000313" key="4">
    <source>
        <dbReference type="Proteomes" id="UP001597380"/>
    </source>
</evidence>
<proteinExistence type="predicted"/>
<dbReference type="SUPFAM" id="SSF53850">
    <property type="entry name" value="Periplasmic binding protein-like II"/>
    <property type="match status" value="1"/>
</dbReference>
<dbReference type="Proteomes" id="UP001597380">
    <property type="component" value="Unassembled WGS sequence"/>
</dbReference>
<sequence>MEQVSIYPKWLHKAQFAGIYMAKEKGFFAAQDLNVTILDYDPSVNVNDAMAAAMADYYIHDTVVFTEIDNGLDFVVIAAYAQRSLWSLTYHPDVPSLEALNGKPIALASFVDETLARQMFDSMGLDKSEHVLFKDNEEFQRLLAYDEIAGVLGYRSNEEYFFKQRYPDAKVHDPTIVGTERVGNSEREVGSYSDILVTSREEATAHPQRALKMVTAINQGWRYAIDNPEETLKTIYKRYPTILEHFSHEQSQHELALMAESVAPGYIDIGNQSMRRWQLMVDVLKKSGLMPNTEIELSDYIWTRERLAEQISENRQSWLVVMFWVVAAVSVATLLFLFTMRKVVTRALTSTLMGLRIREAINNKEFIFYFQPLCDADGHIESYEALIRWQHKSRGLLTPNFFLDYVEASPNLSQTLDCYAIDQILGHLAKLPTHERATIKVAINVSHYFFTRHNYERFLEQMVEKHQVPLTHIELELTERLEAQAIDYLSYAVETLKRKGLGVSLDDYGTGYTSLNILNQVAFNKLKIDRSLINDITNSRRARGTCESIILMAMTHGMDLVCEGVETQEQVECLVELMAQCQAHHSTHRHTQLIIQGYFFGKPAEFEHYYGYSQPLPMEKAE</sequence>
<gene>
    <name evidence="3" type="ORF">ACFSJ3_04360</name>
</gene>